<evidence type="ECO:0000256" key="1">
    <source>
        <dbReference type="SAM" id="MobiDB-lite"/>
    </source>
</evidence>
<feature type="region of interest" description="Disordered" evidence="1">
    <location>
        <begin position="226"/>
        <end position="265"/>
    </location>
</feature>
<comment type="caution">
    <text evidence="3">The sequence shown here is derived from an EMBL/GenBank/DDBJ whole genome shotgun (WGS) entry which is preliminary data.</text>
</comment>
<dbReference type="EMBL" id="LJGU01000163">
    <property type="protein sequence ID" value="OEU88739.1"/>
    <property type="molecule type" value="Genomic_DNA"/>
</dbReference>
<organism evidence="3 4">
    <name type="scientific">Streptomyces oceani</name>
    <dbReference type="NCBI Taxonomy" id="1075402"/>
    <lineage>
        <taxon>Bacteria</taxon>
        <taxon>Bacillati</taxon>
        <taxon>Actinomycetota</taxon>
        <taxon>Actinomycetes</taxon>
        <taxon>Kitasatosporales</taxon>
        <taxon>Streptomycetaceae</taxon>
        <taxon>Streptomyces</taxon>
    </lineage>
</organism>
<dbReference type="Proteomes" id="UP000176101">
    <property type="component" value="Unassembled WGS sequence"/>
</dbReference>
<accession>A0A1E7JM92</accession>
<dbReference type="AlphaFoldDB" id="A0A1E7JM92"/>
<proteinExistence type="predicted"/>
<dbReference type="Pfam" id="PF26571">
    <property type="entry name" value="VldE"/>
    <property type="match status" value="1"/>
</dbReference>
<evidence type="ECO:0000313" key="3">
    <source>
        <dbReference type="EMBL" id="OEU88739.1"/>
    </source>
</evidence>
<dbReference type="PATRIC" id="fig|1075402.3.peg.240"/>
<sequence length="331" mass="34848">MSASSSSPGGSSRGRSGRRLRFLAACVALLGVAGYLLTQYVTGGVGPPRCTVRVAEKGTPNEPGEYAVDPEQAANAATIEAVASARELSHRTVTIALATAMQESSLRNIDYGDRDSLGLFQQRPSQGWGDPKEILDPVYASGKFYDKLLEVPDHAELPLTVAAQKVQRSAHPRAYAKHEADADLLARALMGRSGAVLNCTTNPGDMADAGDPEAVRATLAREFGPAVLSGPSADRAARTDGADGADRAARTEGAGRAGNADPGTIELPVRSDARGRELAHWAVAHASQLHITRITNGDRVWSAERSTEGWREVESAERDGSTVVLRLASGT</sequence>
<feature type="compositionally biased region" description="Basic and acidic residues" evidence="1">
    <location>
        <begin position="235"/>
        <end position="250"/>
    </location>
</feature>
<protein>
    <recommendedName>
        <fullName evidence="2">ARB-07466-like C-terminal domain-containing protein</fullName>
    </recommendedName>
</protein>
<dbReference type="OrthoDB" id="5171895at2"/>
<gene>
    <name evidence="3" type="ORF">AN216_25925</name>
</gene>
<name>A0A1E7JM92_9ACTN</name>
<evidence type="ECO:0000259" key="2">
    <source>
        <dbReference type="Pfam" id="PF26571"/>
    </source>
</evidence>
<dbReference type="RefSeq" id="WP_070199148.1">
    <property type="nucleotide sequence ID" value="NZ_LJGU01000163.1"/>
</dbReference>
<evidence type="ECO:0000313" key="4">
    <source>
        <dbReference type="Proteomes" id="UP000176101"/>
    </source>
</evidence>
<dbReference type="STRING" id="1075402.AN216_25925"/>
<dbReference type="InterPro" id="IPR058593">
    <property type="entry name" value="ARB_07466-like_C"/>
</dbReference>
<keyword evidence="4" id="KW-1185">Reference proteome</keyword>
<reference evidence="3 4" key="1">
    <citation type="journal article" date="2016" name="Front. Microbiol.">
        <title>Comparative Genomics Analysis of Streptomyces Species Reveals Their Adaptation to the Marine Environment and Their Diversity at the Genomic Level.</title>
        <authorList>
            <person name="Tian X."/>
            <person name="Zhang Z."/>
            <person name="Yang T."/>
            <person name="Chen M."/>
            <person name="Li J."/>
            <person name="Chen F."/>
            <person name="Yang J."/>
            <person name="Li W."/>
            <person name="Zhang B."/>
            <person name="Zhang Z."/>
            <person name="Wu J."/>
            <person name="Zhang C."/>
            <person name="Long L."/>
            <person name="Xiao J."/>
        </authorList>
    </citation>
    <scope>NUCLEOTIDE SEQUENCE [LARGE SCALE GENOMIC DNA]</scope>
    <source>
        <strain evidence="3 4">SCSIO 02100</strain>
    </source>
</reference>
<feature type="domain" description="ARB-07466-like C-terminal" evidence="2">
    <location>
        <begin position="271"/>
        <end position="316"/>
    </location>
</feature>